<protein>
    <submittedName>
        <fullName evidence="2">Uncharacterized protein</fullName>
    </submittedName>
</protein>
<comment type="caution">
    <text evidence="2">The sequence shown here is derived from an EMBL/GenBank/DDBJ whole genome shotgun (WGS) entry which is preliminary data.</text>
</comment>
<gene>
    <name evidence="2" type="ORF">ACFQ2K_10035</name>
</gene>
<feature type="signal peptide" evidence="1">
    <location>
        <begin position="1"/>
        <end position="35"/>
    </location>
</feature>
<sequence length="93" mass="9772">MPVFRRLPHRSHRALTALLATACVAGTLGIPTVAAAEAPTTRATQSQHNGPVVAAHTITLVTGEVVTLDRYANGVQAATACRRPTAPRRRSPP</sequence>
<proteinExistence type="predicted"/>
<evidence type="ECO:0000256" key="1">
    <source>
        <dbReference type="SAM" id="SignalP"/>
    </source>
</evidence>
<name>A0ABW2WNW9_9ACTN</name>
<evidence type="ECO:0000313" key="2">
    <source>
        <dbReference type="EMBL" id="MFD0623094.1"/>
    </source>
</evidence>
<dbReference type="Proteomes" id="UP001596915">
    <property type="component" value="Unassembled WGS sequence"/>
</dbReference>
<accession>A0ABW2WNW9</accession>
<reference evidence="3" key="1">
    <citation type="journal article" date="2019" name="Int. J. Syst. Evol. Microbiol.">
        <title>The Global Catalogue of Microorganisms (GCM) 10K type strain sequencing project: providing services to taxonomists for standard genome sequencing and annotation.</title>
        <authorList>
            <consortium name="The Broad Institute Genomics Platform"/>
            <consortium name="The Broad Institute Genome Sequencing Center for Infectious Disease"/>
            <person name="Wu L."/>
            <person name="Ma J."/>
        </authorList>
    </citation>
    <scope>NUCLEOTIDE SEQUENCE [LARGE SCALE GENOMIC DNA]</scope>
    <source>
        <strain evidence="3">JCM 12607</strain>
    </source>
</reference>
<evidence type="ECO:0000313" key="3">
    <source>
        <dbReference type="Proteomes" id="UP001596915"/>
    </source>
</evidence>
<organism evidence="2 3">
    <name type="scientific">Streptomyces sanglieri</name>
    <dbReference type="NCBI Taxonomy" id="193460"/>
    <lineage>
        <taxon>Bacteria</taxon>
        <taxon>Bacillati</taxon>
        <taxon>Actinomycetota</taxon>
        <taxon>Actinomycetes</taxon>
        <taxon>Kitasatosporales</taxon>
        <taxon>Streptomycetaceae</taxon>
        <taxon>Streptomyces</taxon>
    </lineage>
</organism>
<feature type="chain" id="PRO_5045339261" evidence="1">
    <location>
        <begin position="36"/>
        <end position="93"/>
    </location>
</feature>
<keyword evidence="1" id="KW-0732">Signal</keyword>
<keyword evidence="3" id="KW-1185">Reference proteome</keyword>
<dbReference type="EMBL" id="JBHTGL010000008">
    <property type="protein sequence ID" value="MFD0623094.1"/>
    <property type="molecule type" value="Genomic_DNA"/>
</dbReference>